<keyword evidence="14" id="KW-1185">Reference proteome</keyword>
<evidence type="ECO:0000256" key="7">
    <source>
        <dbReference type="ARBA" id="ARBA00022688"/>
    </source>
</evidence>
<reference evidence="13 14" key="1">
    <citation type="submission" date="2015-01" db="EMBL/GenBank/DDBJ databases">
        <title>Genome sequence of the anaerobic bacterium Geobacter soli GSS01, a dissimilatory Fe(III) reducer from soil.</title>
        <authorList>
            <person name="Yang G."/>
            <person name="Zhou S."/>
        </authorList>
    </citation>
    <scope>NUCLEOTIDE SEQUENCE [LARGE SCALE GENOMIC DNA]</scope>
    <source>
        <strain evidence="13 14">GSS01</strain>
    </source>
</reference>
<keyword evidence="8 12" id="KW-0812">Transmembrane</keyword>
<sequence>MVSEEGLEKGMFAKIRVFLEMIKFSHTVFALPFAFTGAVLAAGGMPSAHQVFWILMAMVGARTAAMGMNRLIDAEIDARNPRTASRAIPAGLIGTGTVILFIVLSILLMLYAAWQLNPLCLYLSPVSLFFLWLYSYCKRFTSLAHVVLGICLAAAPLGAWIAIRGTVEVPAILLGLAVLFWVAGFDILYALQDLDFDRASGLHSIPVRLGVNGSLWAARVFHLVMLGLLAGLYLSAGLGPWFLAGLAATITMLGYEHWLLRHGDLTKLDAAFFTMNGYISITLFVATLADVLAGRGGA</sequence>
<dbReference type="Gene3D" id="1.10.357.140">
    <property type="entry name" value="UbiA prenyltransferase"/>
    <property type="match status" value="1"/>
</dbReference>
<organism evidence="13 14">
    <name type="scientific">Geobacter soli</name>
    <dbReference type="NCBI Taxonomy" id="1510391"/>
    <lineage>
        <taxon>Bacteria</taxon>
        <taxon>Pseudomonadati</taxon>
        <taxon>Thermodesulfobacteriota</taxon>
        <taxon>Desulfuromonadia</taxon>
        <taxon>Geobacterales</taxon>
        <taxon>Geobacteraceae</taxon>
        <taxon>Geobacter</taxon>
    </lineage>
</organism>
<dbReference type="PANTHER" id="PTHR11048">
    <property type="entry name" value="PRENYLTRANSFERASES"/>
    <property type="match status" value="1"/>
</dbReference>
<dbReference type="Pfam" id="PF01040">
    <property type="entry name" value="UbiA"/>
    <property type="match status" value="1"/>
</dbReference>
<comment type="similarity">
    <text evidence="3">Belongs to the UbiA prenyltransferase family.</text>
</comment>
<dbReference type="GO" id="GO:0005886">
    <property type="term" value="C:plasma membrane"/>
    <property type="evidence" value="ECO:0007669"/>
    <property type="project" value="TreeGrafter"/>
</dbReference>
<dbReference type="GO" id="GO:0006744">
    <property type="term" value="P:ubiquinone biosynthetic process"/>
    <property type="evidence" value="ECO:0007669"/>
    <property type="project" value="UniProtKB-KW"/>
</dbReference>
<keyword evidence="4" id="KW-1003">Cell membrane</keyword>
<feature type="transmembrane region" description="Helical" evidence="12">
    <location>
        <begin position="143"/>
        <end position="163"/>
    </location>
</feature>
<dbReference type="Proteomes" id="UP000031433">
    <property type="component" value="Unassembled WGS sequence"/>
</dbReference>
<evidence type="ECO:0000313" key="13">
    <source>
        <dbReference type="EMBL" id="KIE44094.1"/>
    </source>
</evidence>
<feature type="transmembrane region" description="Helical" evidence="12">
    <location>
        <begin position="92"/>
        <end position="113"/>
    </location>
</feature>
<keyword evidence="5" id="KW-0997">Cell inner membrane</keyword>
<gene>
    <name evidence="13" type="ORF">SE37_00065</name>
</gene>
<dbReference type="FunFam" id="1.20.120.1780:FF:000001">
    <property type="entry name" value="4-hydroxybenzoate octaprenyltransferase"/>
    <property type="match status" value="1"/>
</dbReference>
<comment type="cofactor">
    <cofactor evidence="1">
        <name>Mg(2+)</name>
        <dbReference type="ChEBI" id="CHEBI:18420"/>
    </cofactor>
</comment>
<dbReference type="NCBIfam" id="NF009524">
    <property type="entry name" value="PRK12886.1"/>
    <property type="match status" value="1"/>
</dbReference>
<dbReference type="FunFam" id="1.10.357.140:FF:000008">
    <property type="entry name" value="4-hydroxybenzoate octaprenyltransferase"/>
    <property type="match status" value="1"/>
</dbReference>
<evidence type="ECO:0000256" key="12">
    <source>
        <dbReference type="SAM" id="Phobius"/>
    </source>
</evidence>
<feature type="transmembrane region" description="Helical" evidence="12">
    <location>
        <begin position="240"/>
        <end position="260"/>
    </location>
</feature>
<evidence type="ECO:0000256" key="5">
    <source>
        <dbReference type="ARBA" id="ARBA00022519"/>
    </source>
</evidence>
<keyword evidence="10 12" id="KW-0472">Membrane</keyword>
<dbReference type="PANTHER" id="PTHR11048:SF28">
    <property type="entry name" value="4-HYDROXYBENZOATE POLYPRENYLTRANSFERASE, MITOCHONDRIAL"/>
    <property type="match status" value="1"/>
</dbReference>
<feature type="transmembrane region" description="Helical" evidence="12">
    <location>
        <begin position="211"/>
        <end position="234"/>
    </location>
</feature>
<protein>
    <recommendedName>
        <fullName evidence="11">4-hydroxybenzoate polyprenyltransferase</fullName>
        <ecNumber evidence="11">2.5.1.39</ecNumber>
    </recommendedName>
</protein>
<dbReference type="InterPro" id="IPR044878">
    <property type="entry name" value="UbiA_sf"/>
</dbReference>
<keyword evidence="6 13" id="KW-0808">Transferase</keyword>
<feature type="transmembrane region" description="Helical" evidence="12">
    <location>
        <begin position="169"/>
        <end position="191"/>
    </location>
</feature>
<dbReference type="EC" id="2.5.1.39" evidence="11"/>
<dbReference type="EMBL" id="JXBL01000001">
    <property type="protein sequence ID" value="KIE44094.1"/>
    <property type="molecule type" value="Genomic_DNA"/>
</dbReference>
<evidence type="ECO:0000256" key="6">
    <source>
        <dbReference type="ARBA" id="ARBA00022679"/>
    </source>
</evidence>
<name>A0A0C1TTI7_9BACT</name>
<keyword evidence="7" id="KW-0831">Ubiquinone biosynthesis</keyword>
<dbReference type="CDD" id="cd13959">
    <property type="entry name" value="PT_UbiA_COQ2"/>
    <property type="match status" value="1"/>
</dbReference>
<evidence type="ECO:0000256" key="3">
    <source>
        <dbReference type="ARBA" id="ARBA00005985"/>
    </source>
</evidence>
<evidence type="ECO:0000256" key="1">
    <source>
        <dbReference type="ARBA" id="ARBA00001946"/>
    </source>
</evidence>
<feature type="transmembrane region" description="Helical" evidence="12">
    <location>
        <begin position="51"/>
        <end position="72"/>
    </location>
</feature>
<evidence type="ECO:0000313" key="14">
    <source>
        <dbReference type="Proteomes" id="UP000031433"/>
    </source>
</evidence>
<evidence type="ECO:0000256" key="4">
    <source>
        <dbReference type="ARBA" id="ARBA00022475"/>
    </source>
</evidence>
<feature type="transmembrane region" description="Helical" evidence="12">
    <location>
        <begin position="21"/>
        <end position="45"/>
    </location>
</feature>
<dbReference type="InterPro" id="IPR006371">
    <property type="entry name" value="Polyprenyltransferase_UbiA-li"/>
</dbReference>
<dbReference type="GO" id="GO:0008412">
    <property type="term" value="F:4-hydroxybenzoate polyprenyltransferase activity"/>
    <property type="evidence" value="ECO:0007669"/>
    <property type="project" value="UniProtKB-EC"/>
</dbReference>
<dbReference type="InterPro" id="IPR000537">
    <property type="entry name" value="UbiA_prenyltransferase"/>
</dbReference>
<comment type="subcellular location">
    <subcellularLocation>
        <location evidence="2">Membrane</location>
        <topology evidence="2">Multi-pass membrane protein</topology>
    </subcellularLocation>
</comment>
<dbReference type="NCBIfam" id="TIGR01475">
    <property type="entry name" value="ubiA_other"/>
    <property type="match status" value="1"/>
</dbReference>
<evidence type="ECO:0000256" key="8">
    <source>
        <dbReference type="ARBA" id="ARBA00022692"/>
    </source>
</evidence>
<evidence type="ECO:0000256" key="2">
    <source>
        <dbReference type="ARBA" id="ARBA00004141"/>
    </source>
</evidence>
<evidence type="ECO:0000256" key="9">
    <source>
        <dbReference type="ARBA" id="ARBA00022989"/>
    </source>
</evidence>
<proteinExistence type="inferred from homology"/>
<feature type="transmembrane region" description="Helical" evidence="12">
    <location>
        <begin position="272"/>
        <end position="293"/>
    </location>
</feature>
<dbReference type="RefSeq" id="WP_039648046.1">
    <property type="nucleotide sequence ID" value="NZ_JXBL01000001.1"/>
</dbReference>
<dbReference type="Gene3D" id="1.20.120.1780">
    <property type="entry name" value="UbiA prenyltransferase"/>
    <property type="match status" value="1"/>
</dbReference>
<evidence type="ECO:0000256" key="11">
    <source>
        <dbReference type="ARBA" id="ARBA00034524"/>
    </source>
</evidence>
<evidence type="ECO:0000256" key="10">
    <source>
        <dbReference type="ARBA" id="ARBA00023136"/>
    </source>
</evidence>
<feature type="transmembrane region" description="Helical" evidence="12">
    <location>
        <begin position="119"/>
        <end position="136"/>
    </location>
</feature>
<dbReference type="InterPro" id="IPR039653">
    <property type="entry name" value="Prenyltransferase"/>
</dbReference>
<dbReference type="AlphaFoldDB" id="A0A0C1TTI7"/>
<accession>A0A0C1TTI7</accession>
<keyword evidence="9 12" id="KW-1133">Transmembrane helix</keyword>
<comment type="caution">
    <text evidence="13">The sequence shown here is derived from an EMBL/GenBank/DDBJ whole genome shotgun (WGS) entry which is preliminary data.</text>
</comment>